<sequence>MKLSKISQSKDTNTEAWTIITLSVIFAFCMNKLFLYVTNSDSIMLSFFVGIISMSVFSITYYYGKDRIQQRLKSKKNIHE</sequence>
<gene>
    <name evidence="2" type="ORF">LJCM1025_01100</name>
</gene>
<evidence type="ECO:0000256" key="1">
    <source>
        <dbReference type="SAM" id="Phobius"/>
    </source>
</evidence>
<keyword evidence="1" id="KW-0472">Membrane</keyword>
<comment type="caution">
    <text evidence="2">The sequence shown here is derived from an EMBL/GenBank/DDBJ whole genome shotgun (WGS) entry which is preliminary data.</text>
</comment>
<keyword evidence="1" id="KW-0812">Transmembrane</keyword>
<name>A0AB33ZS27_LACGS</name>
<dbReference type="EMBL" id="BEXJ01000001">
    <property type="protein sequence ID" value="GBA94447.1"/>
    <property type="molecule type" value="Genomic_DNA"/>
</dbReference>
<protein>
    <submittedName>
        <fullName evidence="2">Uncharacterized protein</fullName>
    </submittedName>
</protein>
<dbReference type="Proteomes" id="UP000250668">
    <property type="component" value="Unassembled WGS sequence"/>
</dbReference>
<evidence type="ECO:0000313" key="3">
    <source>
        <dbReference type="Proteomes" id="UP000250668"/>
    </source>
</evidence>
<organism evidence="2 3">
    <name type="scientific">Lactobacillus gasseri</name>
    <dbReference type="NCBI Taxonomy" id="1596"/>
    <lineage>
        <taxon>Bacteria</taxon>
        <taxon>Bacillati</taxon>
        <taxon>Bacillota</taxon>
        <taxon>Bacilli</taxon>
        <taxon>Lactobacillales</taxon>
        <taxon>Lactobacillaceae</taxon>
        <taxon>Lactobacillus</taxon>
    </lineage>
</organism>
<proteinExistence type="predicted"/>
<dbReference type="AlphaFoldDB" id="A0AB33ZS27"/>
<keyword evidence="1" id="KW-1133">Transmembrane helix</keyword>
<accession>A0AB33ZS27</accession>
<reference evidence="2 3" key="1">
    <citation type="journal article" date="2018" name="Int. J. Syst. Evol. Microbiol.">
        <title>Lactobacillus paragasseri sp. nov., a sister taxon of Lactobacillus gasseri, based on whole-genome sequence analyses.</title>
        <authorList>
            <person name="Tanizawa Y."/>
            <person name="Tada I."/>
            <person name="Kobayashi H."/>
            <person name="Endo A."/>
            <person name="Maeno S."/>
            <person name="Toyoda A."/>
            <person name="Arita M."/>
            <person name="Nakamura Y."/>
            <person name="Sakamoto M."/>
            <person name="Ohkuma M."/>
            <person name="Tohno M."/>
        </authorList>
    </citation>
    <scope>NUCLEOTIDE SEQUENCE [LARGE SCALE GENOMIC DNA]</scope>
    <source>
        <strain evidence="2 3">JCM 1025</strain>
    </source>
</reference>
<evidence type="ECO:0000313" key="2">
    <source>
        <dbReference type="EMBL" id="GBA94447.1"/>
    </source>
</evidence>
<feature type="transmembrane region" description="Helical" evidence="1">
    <location>
        <begin position="43"/>
        <end position="64"/>
    </location>
</feature>
<feature type="transmembrane region" description="Helical" evidence="1">
    <location>
        <begin position="16"/>
        <end position="37"/>
    </location>
</feature>